<dbReference type="InterPro" id="IPR023298">
    <property type="entry name" value="ATPase_P-typ_TM_dom_sf"/>
</dbReference>
<name>A0A0L8FW28_OCTBM</name>
<accession>A0A0L8FW28</accession>
<gene>
    <name evidence="2" type="ORF">OCBIM_22006277mg</name>
</gene>
<proteinExistence type="predicted"/>
<organism evidence="2">
    <name type="scientific">Octopus bimaculoides</name>
    <name type="common">California two-spotted octopus</name>
    <dbReference type="NCBI Taxonomy" id="37653"/>
    <lineage>
        <taxon>Eukaryota</taxon>
        <taxon>Metazoa</taxon>
        <taxon>Spiralia</taxon>
        <taxon>Lophotrochozoa</taxon>
        <taxon>Mollusca</taxon>
        <taxon>Cephalopoda</taxon>
        <taxon>Coleoidea</taxon>
        <taxon>Octopodiformes</taxon>
        <taxon>Octopoda</taxon>
        <taxon>Incirrata</taxon>
        <taxon>Octopodidae</taxon>
        <taxon>Octopus</taxon>
    </lineage>
</organism>
<evidence type="ECO:0000259" key="1">
    <source>
        <dbReference type="Pfam" id="PF00690"/>
    </source>
</evidence>
<dbReference type="STRING" id="37653.A0A0L8FW28"/>
<dbReference type="InterPro" id="IPR004014">
    <property type="entry name" value="ATPase_P-typ_cation-transptr_N"/>
</dbReference>
<dbReference type="EMBL" id="KQ425850">
    <property type="protein sequence ID" value="KOF68926.1"/>
    <property type="molecule type" value="Genomic_DNA"/>
</dbReference>
<reference evidence="2" key="1">
    <citation type="submission" date="2015-07" db="EMBL/GenBank/DDBJ databases">
        <title>MeaNS - Measles Nucleotide Surveillance Program.</title>
        <authorList>
            <person name="Tran T."/>
            <person name="Druce J."/>
        </authorList>
    </citation>
    <scope>NUCLEOTIDE SEQUENCE</scope>
    <source>
        <strain evidence="2">UCB-OBI-ISO-001</strain>
        <tissue evidence="2">Gonad</tissue>
    </source>
</reference>
<protein>
    <recommendedName>
        <fullName evidence="1">Cation-transporting P-type ATPase N-terminal domain-containing protein</fullName>
    </recommendedName>
</protein>
<feature type="domain" description="Cation-transporting P-type ATPase N-terminal" evidence="1">
    <location>
        <begin position="5"/>
        <end position="41"/>
    </location>
</feature>
<dbReference type="SUPFAM" id="SSF81665">
    <property type="entry name" value="Calcium ATPase, transmembrane domain M"/>
    <property type="match status" value="1"/>
</dbReference>
<dbReference type="AlphaFoldDB" id="A0A0L8FW28"/>
<sequence length="192" mass="22122">MDLAHAKTAEEACGFFGVDSNVGLTDDQIKKNLEKYGPNGLTFDIIVSGVCLSAIREKEILTDDETCIRQSVLEIRRQRMNRREVSAYLSGLTWNRGSLTWLFDLSSEDTSNNVLNDNAQRRDDFDSITSEQWYYLRRDGVWQTRDQLEIVPKSPSNHALQRGSRMESRHRTIVVSRFDDVFTVEIPLNFCH</sequence>
<evidence type="ECO:0000313" key="2">
    <source>
        <dbReference type="EMBL" id="KOF68926.1"/>
    </source>
</evidence>
<dbReference type="OrthoDB" id="3352408at2759"/>
<dbReference type="Pfam" id="PF00690">
    <property type="entry name" value="Cation_ATPase_N"/>
    <property type="match status" value="1"/>
</dbReference>